<organism evidence="12 13">
    <name type="scientific">Inquilinus ginsengisoli</name>
    <dbReference type="NCBI Taxonomy" id="363840"/>
    <lineage>
        <taxon>Bacteria</taxon>
        <taxon>Pseudomonadati</taxon>
        <taxon>Pseudomonadota</taxon>
        <taxon>Alphaproteobacteria</taxon>
        <taxon>Rhodospirillales</taxon>
        <taxon>Rhodospirillaceae</taxon>
        <taxon>Inquilinus</taxon>
    </lineage>
</organism>
<evidence type="ECO:0000256" key="7">
    <source>
        <dbReference type="ARBA" id="ARBA00022884"/>
    </source>
</evidence>
<keyword evidence="8" id="KW-0862">Zinc</keyword>
<feature type="region of interest" description="Required for zinc-mediated homotetramerization and catalytic activity" evidence="8">
    <location>
        <begin position="547"/>
        <end position="550"/>
    </location>
</feature>
<evidence type="ECO:0000256" key="6">
    <source>
        <dbReference type="ARBA" id="ARBA00022842"/>
    </source>
</evidence>
<keyword evidence="2 8" id="KW-0540">Nuclease</keyword>
<keyword evidence="8" id="KW-1003">Cell membrane</keyword>
<feature type="region of interest" description="Disordered" evidence="9">
    <location>
        <begin position="662"/>
        <end position="768"/>
    </location>
</feature>
<keyword evidence="13" id="KW-1185">Reference proteome</keyword>
<feature type="binding site" evidence="8">
    <location>
        <position position="489"/>
    </location>
    <ligand>
        <name>Mg(2+)</name>
        <dbReference type="ChEBI" id="CHEBI:18420"/>
        <note>catalytic</note>
    </ligand>
</feature>
<dbReference type="Proteomes" id="UP001262410">
    <property type="component" value="Unassembled WGS sequence"/>
</dbReference>
<name>A0ABU1JY78_9PROT</name>
<evidence type="ECO:0000256" key="8">
    <source>
        <dbReference type="HAMAP-Rule" id="MF_00970"/>
    </source>
</evidence>
<evidence type="ECO:0000313" key="13">
    <source>
        <dbReference type="Proteomes" id="UP001262410"/>
    </source>
</evidence>
<dbReference type="PANTHER" id="PTHR30001">
    <property type="entry name" value="RIBONUCLEASE"/>
    <property type="match status" value="1"/>
</dbReference>
<dbReference type="PANTHER" id="PTHR30001:SF1">
    <property type="entry name" value="RIBONUCLEASE E_G-LIKE PROTEIN, CHLOROPLASTIC"/>
    <property type="match status" value="1"/>
</dbReference>
<feature type="compositionally biased region" description="Basic and acidic residues" evidence="9">
    <location>
        <begin position="703"/>
        <end position="718"/>
    </location>
</feature>
<dbReference type="InterPro" id="IPR012340">
    <property type="entry name" value="NA-bd_OB-fold"/>
</dbReference>
<feature type="compositionally biased region" description="Low complexity" evidence="9">
    <location>
        <begin position="102"/>
        <end position="112"/>
    </location>
</feature>
<comment type="subunit">
    <text evidence="8">Homotetramer formed by a dimer of dimers.</text>
</comment>
<feature type="compositionally biased region" description="Acidic residues" evidence="9">
    <location>
        <begin position="662"/>
        <end position="678"/>
    </location>
</feature>
<feature type="compositionally biased region" description="Basic residues" evidence="9">
    <location>
        <begin position="893"/>
        <end position="902"/>
    </location>
</feature>
<dbReference type="EC" id="3.1.26.12" evidence="8"/>
<keyword evidence="6 8" id="KW-0460">Magnesium</keyword>
<evidence type="ECO:0000256" key="4">
    <source>
        <dbReference type="ARBA" id="ARBA00022759"/>
    </source>
</evidence>
<dbReference type="GO" id="GO:0008995">
    <property type="term" value="F:ribonuclease E activity"/>
    <property type="evidence" value="ECO:0007669"/>
    <property type="project" value="UniProtKB-EC"/>
</dbReference>
<evidence type="ECO:0000313" key="12">
    <source>
        <dbReference type="EMBL" id="MDR6293574.1"/>
    </source>
</evidence>
<keyword evidence="4 8" id="KW-0255">Endonuclease</keyword>
<feature type="compositionally biased region" description="Basic residues" evidence="9">
    <location>
        <begin position="833"/>
        <end position="843"/>
    </location>
</feature>
<dbReference type="SUPFAM" id="SSF50249">
    <property type="entry name" value="Nucleic acid-binding proteins"/>
    <property type="match status" value="1"/>
</dbReference>
<feature type="compositionally biased region" description="Basic and acidic residues" evidence="9">
    <location>
        <begin position="195"/>
        <end position="205"/>
    </location>
</feature>
<dbReference type="NCBIfam" id="TIGR00757">
    <property type="entry name" value="RNaseEG"/>
    <property type="match status" value="1"/>
</dbReference>
<keyword evidence="8" id="KW-0699">rRNA-binding</keyword>
<keyword evidence="8" id="KW-0997">Cell inner membrane</keyword>
<comment type="subcellular location">
    <subcellularLocation>
        <location evidence="8">Cytoplasm</location>
    </subcellularLocation>
    <subcellularLocation>
        <location evidence="8">Cell inner membrane</location>
        <topology evidence="8">Peripheral membrane protein</topology>
        <orientation evidence="8">Cytoplasmic side</orientation>
    </subcellularLocation>
</comment>
<feature type="region of interest" description="Disordered" evidence="9">
    <location>
        <begin position="94"/>
        <end position="222"/>
    </location>
</feature>
<keyword evidence="3 8" id="KW-0479">Metal-binding</keyword>
<protein>
    <recommendedName>
        <fullName evidence="8">Ribonuclease E</fullName>
        <shortName evidence="8">RNase E</shortName>
        <ecNumber evidence="8">3.1.26.12</ecNumber>
    </recommendedName>
</protein>
<dbReference type="Gene3D" id="2.40.50.140">
    <property type="entry name" value="Nucleic acid-binding proteins"/>
    <property type="match status" value="1"/>
</dbReference>
<keyword evidence="8" id="KW-0820">tRNA-binding</keyword>
<evidence type="ECO:0000259" key="10">
    <source>
        <dbReference type="Pfam" id="PF10150"/>
    </source>
</evidence>
<comment type="caution">
    <text evidence="12">The sequence shown here is derived from an EMBL/GenBank/DDBJ whole genome shotgun (WGS) entry which is preliminary data.</text>
</comment>
<feature type="binding site" evidence="8">
    <location>
        <position position="550"/>
    </location>
    <ligand>
        <name>Zn(2+)</name>
        <dbReference type="ChEBI" id="CHEBI:29105"/>
        <note>ligand shared between dimeric partners</note>
    </ligand>
</feature>
<feature type="compositionally biased region" description="Low complexity" evidence="9">
    <location>
        <begin position="131"/>
        <end position="144"/>
    </location>
</feature>
<evidence type="ECO:0000256" key="1">
    <source>
        <dbReference type="ARBA" id="ARBA00022490"/>
    </source>
</evidence>
<dbReference type="InterPro" id="IPR004659">
    <property type="entry name" value="RNase_E/G"/>
</dbReference>
<comment type="similarity">
    <text evidence="8">Belongs to the RNase E/G family. RNase E subfamily.</text>
</comment>
<comment type="catalytic activity">
    <reaction evidence="8">
        <text>Endonucleolytic cleavage of single-stranded RNA in A- and U-rich regions.</text>
        <dbReference type="EC" id="3.1.26.12"/>
    </reaction>
</comment>
<evidence type="ECO:0000256" key="5">
    <source>
        <dbReference type="ARBA" id="ARBA00022801"/>
    </source>
</evidence>
<keyword evidence="8" id="KW-0472">Membrane</keyword>
<keyword evidence="8" id="KW-0819">tRNA processing</keyword>
<feature type="domain" description="RNA-binding protein AU-1/Ribonuclease E/G" evidence="10">
    <location>
        <begin position="263"/>
        <end position="534"/>
    </location>
</feature>
<keyword evidence="7 8" id="KW-0694">RNA-binding</keyword>
<keyword evidence="8" id="KW-0698">rRNA processing</keyword>
<dbReference type="Pfam" id="PF10150">
    <property type="entry name" value="RNase_E_G"/>
    <property type="match status" value="1"/>
</dbReference>
<evidence type="ECO:0000256" key="2">
    <source>
        <dbReference type="ARBA" id="ARBA00022722"/>
    </source>
</evidence>
<feature type="binding site" evidence="8">
    <location>
        <position position="547"/>
    </location>
    <ligand>
        <name>Zn(2+)</name>
        <dbReference type="ChEBI" id="CHEBI:29105"/>
        <note>ligand shared between dimeric partners</note>
    </ligand>
</feature>
<dbReference type="Pfam" id="PF20833">
    <property type="entry name" value="RNase_E_G_Thio"/>
    <property type="match status" value="1"/>
</dbReference>
<evidence type="ECO:0000259" key="11">
    <source>
        <dbReference type="Pfam" id="PF20833"/>
    </source>
</evidence>
<dbReference type="InterPro" id="IPR048583">
    <property type="entry name" value="RNase_E_G_thioredoxin-like"/>
</dbReference>
<evidence type="ECO:0000256" key="9">
    <source>
        <dbReference type="SAM" id="MobiDB-lite"/>
    </source>
</evidence>
<dbReference type="HAMAP" id="MF_00970">
    <property type="entry name" value="RNase_E"/>
    <property type="match status" value="1"/>
</dbReference>
<comment type="cofactor">
    <cofactor evidence="8">
        <name>Mg(2+)</name>
        <dbReference type="ChEBI" id="CHEBI:18420"/>
    </cofactor>
    <text evidence="8">Binds 1 Mg(2+) ion per subunit.</text>
</comment>
<feature type="region of interest" description="Disordered" evidence="9">
    <location>
        <begin position="805"/>
        <end position="852"/>
    </location>
</feature>
<dbReference type="RefSeq" id="WP_309800663.1">
    <property type="nucleotide sequence ID" value="NZ_JAVDPW010000013.1"/>
</dbReference>
<feature type="compositionally biased region" description="Basic and acidic residues" evidence="9">
    <location>
        <begin position="752"/>
        <end position="763"/>
    </location>
</feature>
<feature type="binding site" evidence="8">
    <location>
        <position position="446"/>
    </location>
    <ligand>
        <name>Mg(2+)</name>
        <dbReference type="ChEBI" id="CHEBI:18420"/>
        <note>catalytic</note>
    </ligand>
</feature>
<comment type="cofactor">
    <cofactor evidence="8">
        <name>Zn(2+)</name>
        <dbReference type="ChEBI" id="CHEBI:29105"/>
    </cofactor>
    <text evidence="8">Binds 2 Zn(2+) ions per homotetramer.</text>
</comment>
<sequence>MAKRMLVDATHAEETRVVVLDGNRLEEFDFETEAKKQLKGNIYLAKVTRVEPSLQAAFVEYGGNRHGFLAFSEIHPDYYRIPIADRDAILARQAAEADEAEAPAAEAPSAEPAPRRRRGRGDRRPARAETAEAGPSEAAPGEATDSFGGSSSETPGEDVFGETVSSEGDSGPVGLAPATEAPQGDDPTPAGGEDGNGHDGHRETSVEVMGGDEAEEARDRRSKLPNYRNYKIQEVIKRRQIMLVQVTKEERGNKGAALTTYLSLAGRYCVLMPNTPRGGGISRKIANPKDRKKMKAIMDDLDVPEGMAVILRTAGLERTKLEIRRDLDYLLRLWDSIRQTTLQSTAPCAIHEEANLIKRAIRDLYSKDIDDVQVAGEEGYRTAKDFMRMLMPSHAKKVQPYLDQDVPLFHRFNVEGQIDAMHSPVVQLRSGGYIVINPTEALVSIDVNSGRSTRERNIEETAYKTNLEAADEVARQLRLRDLAGLIVIDFIDMEDDRHNKAVEHRLKEAMRQDRARIQLGRISAFGLLELSRQRLRPSLMETHFETCAHCGGLGMTRTTGSAALSVLRAIEEEGIRKRASEVTVHVATAMALYLLNQKRDALADIERRYAVRVLIEADDSLIPPAHRIERTRARVEELPGQMVVPIDNTARIMAETDAAFENEVEEDEVEVEEAEEPVQEQRQPAPQQGRQQQQGRPPQPRPEQSHPRAAEGDGEGRGGKRRRRRRGRRRGDEGHRADQPAAVAADGSFGYDPRDGEADDGRGIEPFTVEAGDAAAHAEPETEAVTAEVSATDVAVAEVTVAEAPVAEAAAPEPVPADIDAAAAAQAEDDKARRRGRRGGRRRKADDAETVVEAQAGAVTEAPAEPVAAVVEAPVVEAVVAEAAPAEAEAPKPKRRAPRRKKTDPVVEVAAEPAPEPVAEEAAAEPAAAAPVNGAAPVEPAAAPEPEPVPENLAVEANQVVNQPPEAPKRGWWRRSEG</sequence>
<feature type="compositionally biased region" description="Low complexity" evidence="9">
    <location>
        <begin position="805"/>
        <end position="826"/>
    </location>
</feature>
<feature type="domain" description="RNase E/G thioredoxin-like" evidence="11">
    <location>
        <begin position="546"/>
        <end position="630"/>
    </location>
</feature>
<accession>A0ABU1JY78</accession>
<keyword evidence="5 8" id="KW-0378">Hydrolase</keyword>
<feature type="region of interest" description="Disordered" evidence="9">
    <location>
        <begin position="882"/>
        <end position="978"/>
    </location>
</feature>
<reference evidence="12 13" key="1">
    <citation type="submission" date="2023-07" db="EMBL/GenBank/DDBJ databases">
        <title>Sorghum-associated microbial communities from plants grown in Nebraska, USA.</title>
        <authorList>
            <person name="Schachtman D."/>
        </authorList>
    </citation>
    <scope>NUCLEOTIDE SEQUENCE [LARGE SCALE GENOMIC DNA]</scope>
    <source>
        <strain evidence="12 13">584</strain>
    </source>
</reference>
<keyword evidence="1 8" id="KW-0963">Cytoplasm</keyword>
<dbReference type="InterPro" id="IPR028878">
    <property type="entry name" value="RNase_E"/>
</dbReference>
<feature type="compositionally biased region" description="Low complexity" evidence="9">
    <location>
        <begin position="924"/>
        <end position="942"/>
    </location>
</feature>
<feature type="compositionally biased region" description="Low complexity" evidence="9">
    <location>
        <begin position="680"/>
        <end position="696"/>
    </location>
</feature>
<dbReference type="EMBL" id="JAVDPW010000013">
    <property type="protein sequence ID" value="MDR6293574.1"/>
    <property type="molecule type" value="Genomic_DNA"/>
</dbReference>
<proteinExistence type="inferred from homology"/>
<feature type="compositionally biased region" description="Basic residues" evidence="9">
    <location>
        <begin position="719"/>
        <end position="729"/>
    </location>
</feature>
<dbReference type="Gene3D" id="3.40.1260.20">
    <property type="entry name" value="Ribonuclease E, catalytic domain"/>
    <property type="match status" value="1"/>
</dbReference>
<evidence type="ECO:0000256" key="3">
    <source>
        <dbReference type="ARBA" id="ARBA00022723"/>
    </source>
</evidence>
<dbReference type="InterPro" id="IPR019307">
    <property type="entry name" value="RNA-bd_AU-1/RNase_E/G"/>
</dbReference>
<gene>
    <name evidence="8" type="primary">rne</name>
    <name evidence="12" type="ORF">E9232_006125</name>
</gene>
<comment type="function">
    <text evidence="8">Endoribonuclease that plays a central role in RNA processing and decay. Required for the maturation of 5S and 16S rRNAs and the majority of tRNAs. Also involved in the degradation of most mRNAs.</text>
</comment>